<dbReference type="SUPFAM" id="SSF64005">
    <property type="entry name" value="Undecaprenyl diphosphate synthase"/>
    <property type="match status" value="1"/>
</dbReference>
<dbReference type="EMBL" id="JAFFJS010000001">
    <property type="protein sequence ID" value="MBM9432615.1"/>
    <property type="molecule type" value="Genomic_DNA"/>
</dbReference>
<keyword evidence="3" id="KW-0479">Metal-binding</keyword>
<feature type="binding site" evidence="3">
    <location>
        <position position="33"/>
    </location>
    <ligand>
        <name>Mg(2+)</name>
        <dbReference type="ChEBI" id="CHEBI:18420"/>
    </ligand>
</feature>
<feature type="binding site" evidence="3">
    <location>
        <position position="202"/>
    </location>
    <ligand>
        <name>substrate</name>
    </ligand>
</feature>
<dbReference type="GO" id="GO:0016740">
    <property type="term" value="F:transferase activity"/>
    <property type="evidence" value="ECO:0007669"/>
    <property type="project" value="UniProtKB-KW"/>
</dbReference>
<gene>
    <name evidence="4" type="ORF">JVW63_02715</name>
</gene>
<comment type="caution">
    <text evidence="4">The sequence shown here is derived from an EMBL/GenBank/DDBJ whole genome shotgun (WGS) entry which is preliminary data.</text>
</comment>
<dbReference type="Gene3D" id="3.40.1180.10">
    <property type="entry name" value="Decaprenyl diphosphate synthase-like"/>
    <property type="match status" value="1"/>
</dbReference>
<dbReference type="InterPro" id="IPR018520">
    <property type="entry name" value="UPP_synth-like_CS"/>
</dbReference>
<dbReference type="PANTHER" id="PTHR10291:SF43">
    <property type="entry name" value="DEHYDRODOLICHYL DIPHOSPHATE SYNTHASE COMPLEX SUBUNIT DHDDS"/>
    <property type="match status" value="1"/>
</dbReference>
<feature type="binding site" evidence="3">
    <location>
        <position position="38"/>
    </location>
    <ligand>
        <name>substrate</name>
    </ligand>
</feature>
<dbReference type="InterPro" id="IPR036424">
    <property type="entry name" value="UPP_synth-like_sf"/>
</dbReference>
<comment type="similarity">
    <text evidence="2">Belongs to the UPP synthase family. Z-FPP synthase subfamily.</text>
</comment>
<evidence type="ECO:0000313" key="4">
    <source>
        <dbReference type="EMBL" id="MBM9432615.1"/>
    </source>
</evidence>
<dbReference type="CDD" id="cd00475">
    <property type="entry name" value="Cis_IPPS"/>
    <property type="match status" value="1"/>
</dbReference>
<dbReference type="NCBIfam" id="NF011403">
    <property type="entry name" value="PRK14828.1"/>
    <property type="match status" value="1"/>
</dbReference>
<feature type="binding site" evidence="3">
    <location>
        <position position="221"/>
    </location>
    <ligand>
        <name>Mg(2+)</name>
        <dbReference type="ChEBI" id="CHEBI:18420"/>
    </ligand>
</feature>
<dbReference type="EC" id="2.5.1.-" evidence="3"/>
<comment type="function">
    <text evidence="3">Catalyzes the condensation of isopentenyl diphosphate (IPP) with allylic pyrophosphates generating different type of terpenoids.</text>
</comment>
<dbReference type="HAMAP" id="MF_01139">
    <property type="entry name" value="ISPT"/>
    <property type="match status" value="1"/>
</dbReference>
<protein>
    <recommendedName>
        <fullName evidence="3">Isoprenyl transferase</fullName>
        <ecNumber evidence="3">2.5.1.-</ecNumber>
    </recommendedName>
</protein>
<dbReference type="NCBIfam" id="TIGR00055">
    <property type="entry name" value="uppS"/>
    <property type="match status" value="1"/>
</dbReference>
<feature type="binding site" evidence="3">
    <location>
        <begin position="208"/>
        <end position="210"/>
    </location>
    <ligand>
        <name>substrate</name>
    </ligand>
</feature>
<dbReference type="PANTHER" id="PTHR10291">
    <property type="entry name" value="DEHYDRODOLICHYL DIPHOSPHATE SYNTHASE FAMILY MEMBER"/>
    <property type="match status" value="1"/>
</dbReference>
<evidence type="ECO:0000256" key="3">
    <source>
        <dbReference type="HAMAP-Rule" id="MF_01139"/>
    </source>
</evidence>
<feature type="active site" evidence="3">
    <location>
        <position position="33"/>
    </location>
</feature>
<proteinExistence type="inferred from homology"/>
<evidence type="ECO:0000313" key="5">
    <source>
        <dbReference type="Proteomes" id="UP000705983"/>
    </source>
</evidence>
<comment type="subunit">
    <text evidence="3">Homodimer.</text>
</comment>
<dbReference type="PROSITE" id="PS01066">
    <property type="entry name" value="UPP_SYNTHASE"/>
    <property type="match status" value="1"/>
</dbReference>
<evidence type="ECO:0000256" key="2">
    <source>
        <dbReference type="ARBA" id="ARBA00038453"/>
    </source>
</evidence>
<dbReference type="RefSeq" id="WP_182172945.1">
    <property type="nucleotide sequence ID" value="NZ_CP059676.1"/>
</dbReference>
<keyword evidence="3" id="KW-0460">Magnesium</keyword>
<dbReference type="Pfam" id="PF01255">
    <property type="entry name" value="Prenyltransf"/>
    <property type="match status" value="1"/>
</dbReference>
<name>A0ABS2TD88_9ACTO</name>
<keyword evidence="5" id="KW-1185">Reference proteome</keyword>
<dbReference type="Proteomes" id="UP000705983">
    <property type="component" value="Unassembled WGS sequence"/>
</dbReference>
<accession>A0ABS2TD88</accession>
<keyword evidence="1 3" id="KW-0808">Transferase</keyword>
<feature type="binding site" evidence="3">
    <location>
        <begin position="78"/>
        <end position="80"/>
    </location>
    <ligand>
        <name>substrate</name>
    </ligand>
</feature>
<feature type="binding site" evidence="3">
    <location>
        <begin position="34"/>
        <end position="37"/>
    </location>
    <ligand>
        <name>substrate</name>
    </ligand>
</feature>
<feature type="binding site" evidence="3">
    <location>
        <position position="50"/>
    </location>
    <ligand>
        <name>substrate</name>
    </ligand>
</feature>
<comment type="caution">
    <text evidence="3">Lacks conserved residue(s) required for the propagation of feature annotation.</text>
</comment>
<reference evidence="5" key="1">
    <citation type="submission" date="2021-02" db="EMBL/GenBank/DDBJ databases">
        <title>Leucobacter sp. CX169.</title>
        <authorList>
            <person name="Cheng Y."/>
        </authorList>
    </citation>
    <scope>NUCLEOTIDE SEQUENCE [LARGE SCALE GENOMIC DNA]</scope>
    <source>
        <strain evidence="5">JY899</strain>
    </source>
</reference>
<organism evidence="4 5">
    <name type="scientific">Flaviflexus equikiangi</name>
    <dbReference type="NCBI Taxonomy" id="2758573"/>
    <lineage>
        <taxon>Bacteria</taxon>
        <taxon>Bacillati</taxon>
        <taxon>Actinomycetota</taxon>
        <taxon>Actinomycetes</taxon>
        <taxon>Actinomycetales</taxon>
        <taxon>Actinomycetaceae</taxon>
        <taxon>Flaviflexus</taxon>
    </lineage>
</organism>
<dbReference type="InterPro" id="IPR001441">
    <property type="entry name" value="UPP_synth-like"/>
</dbReference>
<evidence type="ECO:0000256" key="1">
    <source>
        <dbReference type="ARBA" id="ARBA00022679"/>
    </source>
</evidence>
<feature type="active site" description="Proton acceptor" evidence="3">
    <location>
        <position position="81"/>
    </location>
</feature>
<sequence>MSIRNVVYQLYENRVSRSLERSRLPRHVGVILDGNRRWAKTIGASPAHGHRKGADKISEFLTWCDEAGIELVTLWLLSTENMSRDEAEIKDLVDIIVSTVEQLAHVGHWRLHHVGDLKVLDDEHRDRLVRAIEFTQDCDGPLVNVAVGYSGRSEITEAVREFIRHKAAEGLDPIEIAQCVSDEEIEAHLYTRGQPDPDLVIRTSGEQRLSGFMPWQTVHSEYYFCEAYWPDFRRTDFLRALRAYEIRDRRHGK</sequence>
<feature type="binding site" evidence="3">
    <location>
        <position position="84"/>
    </location>
    <ligand>
        <name>substrate</name>
    </ligand>
</feature>
<comment type="cofactor">
    <cofactor evidence="3">
        <name>Mg(2+)</name>
        <dbReference type="ChEBI" id="CHEBI:18420"/>
    </cofactor>
    <text evidence="3">Binds 2 magnesium ions per subunit.</text>
</comment>